<dbReference type="Proteomes" id="UP001497416">
    <property type="component" value="Unassembled WGS sequence"/>
</dbReference>
<evidence type="ECO:0000313" key="3">
    <source>
        <dbReference type="Proteomes" id="UP001497416"/>
    </source>
</evidence>
<protein>
    <submittedName>
        <fullName evidence="2">Uncharacterized protein</fullName>
    </submittedName>
</protein>
<evidence type="ECO:0000256" key="1">
    <source>
        <dbReference type="SAM" id="SignalP"/>
    </source>
</evidence>
<reference evidence="2 3" key="1">
    <citation type="submission" date="2024-05" db="EMBL/GenBank/DDBJ databases">
        <authorList>
            <person name="Duchaud E."/>
        </authorList>
    </citation>
    <scope>NUCLEOTIDE SEQUENCE [LARGE SCALE GENOMIC DNA]</scope>
    <source>
        <strain evidence="2">Ena-SAMPLE-TAB-13-05-2024-13:56:06:370-140302</strain>
    </source>
</reference>
<feature type="chain" id="PRO_5047360300" evidence="1">
    <location>
        <begin position="20"/>
        <end position="489"/>
    </location>
</feature>
<organism evidence="2 3">
    <name type="scientific">Tenacibaculum platacis</name>
    <dbReference type="NCBI Taxonomy" id="3137852"/>
    <lineage>
        <taxon>Bacteria</taxon>
        <taxon>Pseudomonadati</taxon>
        <taxon>Bacteroidota</taxon>
        <taxon>Flavobacteriia</taxon>
        <taxon>Flavobacteriales</taxon>
        <taxon>Flavobacteriaceae</taxon>
        <taxon>Tenacibaculum</taxon>
    </lineage>
</organism>
<accession>A0ABM9NT45</accession>
<dbReference type="PROSITE" id="PS51257">
    <property type="entry name" value="PROKAR_LIPOPROTEIN"/>
    <property type="match status" value="1"/>
</dbReference>
<proteinExistence type="predicted"/>
<comment type="caution">
    <text evidence="2">The sequence shown here is derived from an EMBL/GenBank/DDBJ whole genome shotgun (WGS) entry which is preliminary data.</text>
</comment>
<gene>
    <name evidence="2" type="ORF">T190607A01A_10605</name>
</gene>
<keyword evidence="1" id="KW-0732">Signal</keyword>
<name>A0ABM9NT45_9FLAO</name>
<evidence type="ECO:0000313" key="2">
    <source>
        <dbReference type="EMBL" id="CAL2077894.1"/>
    </source>
</evidence>
<dbReference type="EMBL" id="CAXIXY010000003">
    <property type="protein sequence ID" value="CAL2077894.1"/>
    <property type="molecule type" value="Genomic_DNA"/>
</dbReference>
<feature type="signal peptide" evidence="1">
    <location>
        <begin position="1"/>
        <end position="19"/>
    </location>
</feature>
<dbReference type="RefSeq" id="WP_348710229.1">
    <property type="nucleotide sequence ID" value="NZ_CAXIXY010000003.1"/>
</dbReference>
<sequence length="489" mass="56665">MIKKLPLVLILFCSCFGFSQEMIGEIEHSLKETSKKVRGSLTIVNHKNNDIATFISDQYNIYGYLTNAEFEPKNELTLPRNIKFSGIVGKTFTEETYTFIVSNKHLKSFDLIKFDFKKDTAYYKNDRFYSKGMTLLQTVNMGDKSHLLFLKQKTSELVVKTYFNDGNSTLKKFNIKNVKLFLNDTIETTLSKLLYNILYNDYTITKLHSLEYQTSELEKNKLQHIPIESATDFTKLYASENSIKIVLDKNKFYTQILSLDLKKESFSLQKVKKPFFEIPSTKKTTNSFLVNNLLFAAACTKDELKIDVHNLENDQLIKSYTISSNTSFPFSNYKLLLDGEKKSSQKSKKKFFRTLLFSDIGIFVEELSDGFTITVGGKKPATLDNPTMGVNMTDNAALYSVNNYRGFLDPHSYILNVYRNVESTFLTYAVDKELNITNSKVQENIYHKINRHIKKAKLNTNQSHLFRLNQKTIYSYYDRQNNSYKFLAF</sequence>
<keyword evidence="3" id="KW-1185">Reference proteome</keyword>